<dbReference type="GO" id="GO:0006629">
    <property type="term" value="P:lipid metabolic process"/>
    <property type="evidence" value="ECO:0007669"/>
    <property type="project" value="InterPro"/>
</dbReference>
<sequence length="267" mass="29552">MKIIATFGWLTLLASWCPAADTAQPLKQAHAHNDYEHKRPLLDALAEGFCSVEADVFLAKPGLLVGHTILDLKPERTLQKLYLDPLRERAKANGGRIYKNGPTVYLLIDVKTDAKTTWAALAKVLEEYADILSVSGDGKFEEKAVTVVISGNCDREAITAQKVRFAGIDGRPKDLEGKSPAALIPWVSASWDSQFQWKGTGAFPAAEDRKLRDYVKKAHEQKRLVRFWATPDKPEAWAVQLAAGVDLINTDELPELRQFLSFSSPAP</sequence>
<name>A0A5C1AKP1_9BACT</name>
<dbReference type="RefSeq" id="WP_149114149.1">
    <property type="nucleotide sequence ID" value="NZ_CP042425.1"/>
</dbReference>
<dbReference type="SUPFAM" id="SSF51695">
    <property type="entry name" value="PLC-like phosphodiesterases"/>
    <property type="match status" value="1"/>
</dbReference>
<proteinExistence type="predicted"/>
<evidence type="ECO:0000313" key="4">
    <source>
        <dbReference type="Proteomes" id="UP000324974"/>
    </source>
</evidence>
<gene>
    <name evidence="3" type="ORF">PX52LOC_06870</name>
</gene>
<dbReference type="KEGG" id="lrs:PX52LOC_06870"/>
<dbReference type="Proteomes" id="UP000324974">
    <property type="component" value="Chromosome"/>
</dbReference>
<dbReference type="PANTHER" id="PTHR31571">
    <property type="entry name" value="ALTERED INHERITANCE OF MITOCHONDRIA PROTEIN 6"/>
    <property type="match status" value="1"/>
</dbReference>
<accession>A0A5C1AKP1</accession>
<dbReference type="GO" id="GO:0008081">
    <property type="term" value="F:phosphoric diester hydrolase activity"/>
    <property type="evidence" value="ECO:0007669"/>
    <property type="project" value="InterPro"/>
</dbReference>
<protein>
    <recommendedName>
        <fullName evidence="1">Altered inheritance of mitochondria protein 6</fullName>
    </recommendedName>
</protein>
<evidence type="ECO:0000256" key="1">
    <source>
        <dbReference type="ARBA" id="ARBA00014286"/>
    </source>
</evidence>
<dbReference type="CDD" id="cd08577">
    <property type="entry name" value="PI-PLCc_GDPD_SF_unchar3"/>
    <property type="match status" value="1"/>
</dbReference>
<dbReference type="InterPro" id="IPR051236">
    <property type="entry name" value="HAT_RTT109-like"/>
</dbReference>
<dbReference type="InterPro" id="IPR039559">
    <property type="entry name" value="AIM6_PI-PLC-like_dom"/>
</dbReference>
<dbReference type="InterPro" id="IPR017946">
    <property type="entry name" value="PLC-like_Pdiesterase_TIM-brl"/>
</dbReference>
<evidence type="ECO:0000313" key="3">
    <source>
        <dbReference type="EMBL" id="QEL19791.1"/>
    </source>
</evidence>
<dbReference type="Gene3D" id="3.20.20.190">
    <property type="entry name" value="Phosphatidylinositol (PI) phosphodiesterase"/>
    <property type="match status" value="1"/>
</dbReference>
<keyword evidence="2" id="KW-0732">Signal</keyword>
<dbReference type="Pfam" id="PF13653">
    <property type="entry name" value="GDPD_2"/>
    <property type="match status" value="1"/>
</dbReference>
<dbReference type="PANTHER" id="PTHR31571:SF1">
    <property type="entry name" value="ALTERED INHERITANCE OF MITOCHONDRIA PROTEIN 6"/>
    <property type="match status" value="1"/>
</dbReference>
<feature type="signal peptide" evidence="2">
    <location>
        <begin position="1"/>
        <end position="19"/>
    </location>
</feature>
<dbReference type="AlphaFoldDB" id="A0A5C1AKP1"/>
<keyword evidence="4" id="KW-1185">Reference proteome</keyword>
<reference evidence="4" key="1">
    <citation type="submission" date="2019-08" db="EMBL/GenBank/DDBJ databases">
        <title>Limnoglobus roseus gen. nov., sp. nov., a novel freshwater planctomycete with a giant genome from the family Gemmataceae.</title>
        <authorList>
            <person name="Kulichevskaya I.S."/>
            <person name="Naumoff D.G."/>
            <person name="Miroshnikov K."/>
            <person name="Ivanova A."/>
            <person name="Philippov D.A."/>
            <person name="Hakobyan A."/>
            <person name="Rijpstra I.C."/>
            <person name="Sinninghe Damste J.S."/>
            <person name="Liesack W."/>
            <person name="Dedysh S.N."/>
        </authorList>
    </citation>
    <scope>NUCLEOTIDE SEQUENCE [LARGE SCALE GENOMIC DNA]</scope>
    <source>
        <strain evidence="4">PX52</strain>
    </source>
</reference>
<evidence type="ECO:0000256" key="2">
    <source>
        <dbReference type="SAM" id="SignalP"/>
    </source>
</evidence>
<organism evidence="3 4">
    <name type="scientific">Limnoglobus roseus</name>
    <dbReference type="NCBI Taxonomy" id="2598579"/>
    <lineage>
        <taxon>Bacteria</taxon>
        <taxon>Pseudomonadati</taxon>
        <taxon>Planctomycetota</taxon>
        <taxon>Planctomycetia</taxon>
        <taxon>Gemmatales</taxon>
        <taxon>Gemmataceae</taxon>
        <taxon>Limnoglobus</taxon>
    </lineage>
</organism>
<dbReference type="OrthoDB" id="9794455at2"/>
<feature type="chain" id="PRO_5022992649" description="Altered inheritance of mitochondria protein 6" evidence="2">
    <location>
        <begin position="20"/>
        <end position="267"/>
    </location>
</feature>
<dbReference type="EMBL" id="CP042425">
    <property type="protein sequence ID" value="QEL19791.1"/>
    <property type="molecule type" value="Genomic_DNA"/>
</dbReference>